<dbReference type="EMBL" id="CAJNDS010000669">
    <property type="protein sequence ID" value="CAE7226846.1"/>
    <property type="molecule type" value="Genomic_DNA"/>
</dbReference>
<keyword evidence="1" id="KW-0732">Signal</keyword>
<evidence type="ECO:0000313" key="2">
    <source>
        <dbReference type="EMBL" id="CAE7226846.1"/>
    </source>
</evidence>
<sequence length="609" mass="69154">MMVSVFHACCCLALLSFGSATTQGKCIEDKAAAAPALLQVHQSSQVSLVQAVRHGIQQHLRSRLQEDPDVVSKGAAVIGVELEARHHDYVQSLVNGTSLLQSWGPGLIRSNAMEFDDDLIKSLKTVNELADDLRAEAEASKMENLVATTLKAGLDFFSKLGKRLVDGTPFLPNDVLKTAFSLAETVFAVGSTFMNPVAALFGTMLLSQLGGLLSFLDGPQPSPLEKLYETIMDNVKEMMDERGLAERLRSSLLSLQVMVRTLQLLPEVLSLGALGKDNQMCLMWWLMLQHDLSLLEAQLWGECWRDETSDECEAWSQQCSIFPALTLAELQLGSFTEIVMLDSVFAPHFAQKAKAYQERWARVGAAMYKTCRDVKCCGSPWDSSDETSRSEWYKLQKDTYDTLKVFVDKLTEDTRFKSLPMSLETSMENLEDRVYTRKVFDCTWKTDETWCSVSGTNFFLQSLRVGIGGERGGSDQIKYYKEVYLAYGKGETSSQWISREWNEEGWLMCPDDYYMRSIWHKTHEIEGVMKVACRRPFTYDSSWYHCYTEDITDKLKNEDVNDWVGCQQDYFITGLYFKAVTAWFQLGKNYINHLTHVRCCELQERFSSR</sequence>
<dbReference type="Proteomes" id="UP000604046">
    <property type="component" value="Unassembled WGS sequence"/>
</dbReference>
<organism evidence="2 3">
    <name type="scientific">Symbiodinium natans</name>
    <dbReference type="NCBI Taxonomy" id="878477"/>
    <lineage>
        <taxon>Eukaryota</taxon>
        <taxon>Sar</taxon>
        <taxon>Alveolata</taxon>
        <taxon>Dinophyceae</taxon>
        <taxon>Suessiales</taxon>
        <taxon>Symbiodiniaceae</taxon>
        <taxon>Symbiodinium</taxon>
    </lineage>
</organism>
<reference evidence="2" key="1">
    <citation type="submission" date="2021-02" db="EMBL/GenBank/DDBJ databases">
        <authorList>
            <person name="Dougan E. K."/>
            <person name="Rhodes N."/>
            <person name="Thang M."/>
            <person name="Chan C."/>
        </authorList>
    </citation>
    <scope>NUCLEOTIDE SEQUENCE</scope>
</reference>
<feature type="chain" id="PRO_5032931319" evidence="1">
    <location>
        <begin position="25"/>
        <end position="609"/>
    </location>
</feature>
<protein>
    <submittedName>
        <fullName evidence="2">Uncharacterized protein</fullName>
    </submittedName>
</protein>
<proteinExistence type="predicted"/>
<evidence type="ECO:0000256" key="1">
    <source>
        <dbReference type="SAM" id="SignalP"/>
    </source>
</evidence>
<feature type="signal peptide" evidence="1">
    <location>
        <begin position="1"/>
        <end position="24"/>
    </location>
</feature>
<gene>
    <name evidence="2" type="ORF">SNAT2548_LOCUS8872</name>
</gene>
<dbReference type="AlphaFoldDB" id="A0A812KML2"/>
<accession>A0A812KML2</accession>
<name>A0A812KML2_9DINO</name>
<keyword evidence="3" id="KW-1185">Reference proteome</keyword>
<comment type="caution">
    <text evidence="2">The sequence shown here is derived from an EMBL/GenBank/DDBJ whole genome shotgun (WGS) entry which is preliminary data.</text>
</comment>
<evidence type="ECO:0000313" key="3">
    <source>
        <dbReference type="Proteomes" id="UP000604046"/>
    </source>
</evidence>